<proteinExistence type="predicted"/>
<dbReference type="Pfam" id="PF05707">
    <property type="entry name" value="Zot"/>
    <property type="match status" value="1"/>
</dbReference>
<dbReference type="RefSeq" id="WP_106989552.1">
    <property type="nucleotide sequence ID" value="NZ_KZ679085.1"/>
</dbReference>
<sequence>MLYLLTALPGSGKTQFAIERFIIDEARANPGRPIYANIKGLRVDAIAQKYGVVVGPAPLDWRTLPDGSLVIYDEAQSRDLFPATGKPGLPDDERISALDTHRHRGFDIVLITQDPALVHHWARKFVGRHIHLVRPNGAEMMTVLEWGKAQSNPEDHFAKQEADTSLRKMNPETWALYDSATVHTHKFKMPAGAKWAIRGFLLLCLCIPLGFWLLSRSFAHDSAPEPEGVPVREHEAQGEPPPVLPSAYAWRSGPTVEPLNGCAAGRHCRCWDFAGKVIEMDDATCRNLAEGHVPFPIDMNLFRSDGGRVGGEGRKGEAAPAPGPASSVAGVRTAPGSVGSPRQGEVWGMAPATLRADGIVSD</sequence>
<dbReference type="InterPro" id="IPR027417">
    <property type="entry name" value="P-loop_NTPase"/>
</dbReference>
<organism evidence="3 4">
    <name type="scientific">Arenimonas caeni</name>
    <dbReference type="NCBI Taxonomy" id="2058085"/>
    <lineage>
        <taxon>Bacteria</taxon>
        <taxon>Pseudomonadati</taxon>
        <taxon>Pseudomonadota</taxon>
        <taxon>Gammaproteobacteria</taxon>
        <taxon>Lysobacterales</taxon>
        <taxon>Lysobacteraceae</taxon>
        <taxon>Arenimonas</taxon>
    </lineage>
</organism>
<protein>
    <recommendedName>
        <fullName evidence="2">Zona occludens toxin N-terminal domain-containing protein</fullName>
    </recommendedName>
</protein>
<evidence type="ECO:0000259" key="2">
    <source>
        <dbReference type="Pfam" id="PF05707"/>
    </source>
</evidence>
<accession>A0A2P6MB12</accession>
<name>A0A2P6MB12_9GAMM</name>
<evidence type="ECO:0000313" key="3">
    <source>
        <dbReference type="EMBL" id="PRH83167.1"/>
    </source>
</evidence>
<comment type="caution">
    <text evidence="3">The sequence shown here is derived from an EMBL/GenBank/DDBJ whole genome shotgun (WGS) entry which is preliminary data.</text>
</comment>
<reference evidence="3 4" key="1">
    <citation type="submission" date="2018-03" db="EMBL/GenBank/DDBJ databases">
        <title>Arenimonas caeni sp. nov., isolated from activated sludge.</title>
        <authorList>
            <person name="Liu H."/>
        </authorList>
    </citation>
    <scope>NUCLEOTIDE SEQUENCE [LARGE SCALE GENOMIC DNA]</scope>
    <source>
        <strain evidence="4">z29</strain>
    </source>
</reference>
<dbReference type="Gene3D" id="3.40.50.300">
    <property type="entry name" value="P-loop containing nucleotide triphosphate hydrolases"/>
    <property type="match status" value="1"/>
</dbReference>
<feature type="domain" description="Zona occludens toxin N-terminal" evidence="2">
    <location>
        <begin position="1"/>
        <end position="183"/>
    </location>
</feature>
<dbReference type="EMBL" id="PVLF01000003">
    <property type="protein sequence ID" value="PRH83167.1"/>
    <property type="molecule type" value="Genomic_DNA"/>
</dbReference>
<dbReference type="AlphaFoldDB" id="A0A2P6MB12"/>
<keyword evidence="4" id="KW-1185">Reference proteome</keyword>
<gene>
    <name evidence="3" type="ORF">C6N40_03105</name>
</gene>
<dbReference type="OrthoDB" id="8809170at2"/>
<feature type="region of interest" description="Disordered" evidence="1">
    <location>
        <begin position="306"/>
        <end position="350"/>
    </location>
</feature>
<dbReference type="Proteomes" id="UP000241736">
    <property type="component" value="Unassembled WGS sequence"/>
</dbReference>
<dbReference type="InterPro" id="IPR008900">
    <property type="entry name" value="Zot_N"/>
</dbReference>
<evidence type="ECO:0000313" key="4">
    <source>
        <dbReference type="Proteomes" id="UP000241736"/>
    </source>
</evidence>
<evidence type="ECO:0000256" key="1">
    <source>
        <dbReference type="SAM" id="MobiDB-lite"/>
    </source>
</evidence>
<feature type="compositionally biased region" description="Low complexity" evidence="1">
    <location>
        <begin position="318"/>
        <end position="331"/>
    </location>
</feature>